<protein>
    <recommendedName>
        <fullName evidence="3">Pyruvate, water dikinase</fullName>
    </recommendedName>
</protein>
<dbReference type="InterPro" id="IPR015813">
    <property type="entry name" value="Pyrv/PenolPyrv_kinase-like_dom"/>
</dbReference>
<evidence type="ECO:0000313" key="2">
    <source>
        <dbReference type="Proteomes" id="UP000178017"/>
    </source>
</evidence>
<dbReference type="AlphaFoldDB" id="A0A1F5MJ00"/>
<evidence type="ECO:0000313" key="1">
    <source>
        <dbReference type="EMBL" id="OGE65356.1"/>
    </source>
</evidence>
<comment type="caution">
    <text evidence="1">The sequence shown here is derived from an EMBL/GenBank/DDBJ whole genome shotgun (WGS) entry which is preliminary data.</text>
</comment>
<dbReference type="Gene3D" id="3.20.20.60">
    <property type="entry name" value="Phosphoenolpyruvate-binding domains"/>
    <property type="match status" value="1"/>
</dbReference>
<dbReference type="SUPFAM" id="SSF56059">
    <property type="entry name" value="Glutathione synthetase ATP-binding domain-like"/>
    <property type="match status" value="1"/>
</dbReference>
<sequence length="491" mass="55907">MLILPIESISEVDQALFGANIYNLSQLKRSGLPVPDGIALTPPEFILKTVLEHTRDHQIELFEQRLTLLRETLLNTPIPTELLSILKTHKKFWCQSSLYDDPKQLWESLIDRWLAQLRAKIWRDGFSTPIEEAFSPYLIFFADKTWVKTDVTAFIDPDSSEVLLKTTQKLTVPTIQQIQDAVRLGDKKLYLPHFYQFTINNKPILIGISPYTNHIEGNDVEIEIPLKQENKLIRSATKLFVNATSGITLADSHVDGVLVETERFNDPHEAIIKVGEMAILNIHLPIILRLPDFKNGDIQGSLRLINQQSLLDTSSSTYLFLRNKKRLLNISLGIPTVRSVEEYKELKNQLAKRGINRGPTLKYWLEFNVPENIIRVDDYLKIGLDGIILDLDMIQTHLCGINTQEGEFYKHNIGVVMDFLQPFCTSINNQSLSLIAKGQLALYPQILDFLILQGVYGVVVNTLVESFGLGEHLVESEQRSIIRKLTDLSLN</sequence>
<dbReference type="Proteomes" id="UP000178017">
    <property type="component" value="Unassembled WGS sequence"/>
</dbReference>
<evidence type="ECO:0008006" key="3">
    <source>
        <dbReference type="Google" id="ProtNLM"/>
    </source>
</evidence>
<name>A0A1F5MJ00_9BACT</name>
<proteinExistence type="predicted"/>
<dbReference type="InterPro" id="IPR040442">
    <property type="entry name" value="Pyrv_kinase-like_dom_sf"/>
</dbReference>
<gene>
    <name evidence="1" type="ORF">A3B49_00495</name>
</gene>
<dbReference type="GO" id="GO:0003824">
    <property type="term" value="F:catalytic activity"/>
    <property type="evidence" value="ECO:0007669"/>
    <property type="project" value="InterPro"/>
</dbReference>
<accession>A0A1F5MJ00</accession>
<dbReference type="SUPFAM" id="SSF51621">
    <property type="entry name" value="Phosphoenolpyruvate/pyruvate domain"/>
    <property type="match status" value="1"/>
</dbReference>
<organism evidence="1 2">
    <name type="scientific">Candidatus Daviesbacteria bacterium RIFCSPLOWO2_01_FULL_40_24</name>
    <dbReference type="NCBI Taxonomy" id="1797787"/>
    <lineage>
        <taxon>Bacteria</taxon>
        <taxon>Candidatus Daviesiibacteriota</taxon>
    </lineage>
</organism>
<reference evidence="1 2" key="1">
    <citation type="journal article" date="2016" name="Nat. Commun.">
        <title>Thousands of microbial genomes shed light on interconnected biogeochemical processes in an aquifer system.</title>
        <authorList>
            <person name="Anantharaman K."/>
            <person name="Brown C.T."/>
            <person name="Hug L.A."/>
            <person name="Sharon I."/>
            <person name="Castelle C.J."/>
            <person name="Probst A.J."/>
            <person name="Thomas B.C."/>
            <person name="Singh A."/>
            <person name="Wilkins M.J."/>
            <person name="Karaoz U."/>
            <person name="Brodie E.L."/>
            <person name="Williams K.H."/>
            <person name="Hubbard S.S."/>
            <person name="Banfield J.F."/>
        </authorList>
    </citation>
    <scope>NUCLEOTIDE SEQUENCE [LARGE SCALE GENOMIC DNA]</scope>
</reference>
<dbReference type="EMBL" id="MFDO01000018">
    <property type="protein sequence ID" value="OGE65356.1"/>
    <property type="molecule type" value="Genomic_DNA"/>
</dbReference>